<reference evidence="2" key="1">
    <citation type="submission" date="2016-11" db="UniProtKB">
        <authorList>
            <consortium name="WormBaseParasite"/>
        </authorList>
    </citation>
    <scope>IDENTIFICATION</scope>
    <source>
        <strain evidence="2">KR3021</strain>
    </source>
</reference>
<accession>A0AC35UC66</accession>
<sequence>MTKRRFKNCKPVGANLSLGNSLVNCIEEKRKTFNRSRKDSDGHQFQNLDNAIEAKAVDSRTHESAMDEFMATAELAGREFNADKNHVRVLSAAEKASVVTKKSFNITDAQRAELESNLPIPRRPYKLKWESTEELVKAENNAFLEWRGKLAAIQEKATVMLTPFERNLELWRQLWRVVERSDIVVQIVDARNPLLFRSVDLERYVEEVDPRKRNVILINKADLLTKDQVEEWRKYFVDNGIIAVFWSALIAAQKLEEARRQQEEVEAALKAAQLRGSSDEEEEEDELENKAVPEGSTSEAVAETVAEEIIPEEIPFIHDAHELLTYLKGHVNLDFVNRSVTIGMVGYPNVGKSSTINSILGGKKVSVSATPGKTKHFQTFIIDETMTLCDCPGLTMPSYALNAGEMLINGILPSNQMQDHFEAGVMIASRVPRRVFEIIYSILLPKTVDFETDEGYTNGIDLLTTAAFAKGYMSTSGVPDYSRACRMIIKNVVDGVISWVKAPPNGSQKDFDTSSFKAILSRECKGNAFVLQQISKRNLLEGTSGKLNAIDKNFFNPNVGAAHTMGVYMPKAGANNKICLKKPKKDKLRRTYVHLDA</sequence>
<dbReference type="WBParaSite" id="RSKR_0000929600.1">
    <property type="protein sequence ID" value="RSKR_0000929600.1"/>
    <property type="gene ID" value="RSKR_0000929600"/>
</dbReference>
<name>A0AC35UC66_9BILA</name>
<evidence type="ECO:0000313" key="1">
    <source>
        <dbReference type="Proteomes" id="UP000095286"/>
    </source>
</evidence>
<dbReference type="Proteomes" id="UP000095286">
    <property type="component" value="Unplaced"/>
</dbReference>
<protein>
    <submittedName>
        <fullName evidence="2">CP-type G domain-containing protein</fullName>
    </submittedName>
</protein>
<proteinExistence type="predicted"/>
<evidence type="ECO:0000313" key="2">
    <source>
        <dbReference type="WBParaSite" id="RSKR_0000929600.1"/>
    </source>
</evidence>
<organism evidence="1 2">
    <name type="scientific">Rhabditophanes sp. KR3021</name>
    <dbReference type="NCBI Taxonomy" id="114890"/>
    <lineage>
        <taxon>Eukaryota</taxon>
        <taxon>Metazoa</taxon>
        <taxon>Ecdysozoa</taxon>
        <taxon>Nematoda</taxon>
        <taxon>Chromadorea</taxon>
        <taxon>Rhabditida</taxon>
        <taxon>Tylenchina</taxon>
        <taxon>Panagrolaimomorpha</taxon>
        <taxon>Strongyloidoidea</taxon>
        <taxon>Alloionematidae</taxon>
        <taxon>Rhabditophanes</taxon>
    </lineage>
</organism>